<dbReference type="Proteomes" id="UP000799118">
    <property type="component" value="Unassembled WGS sequence"/>
</dbReference>
<reference evidence="1" key="1">
    <citation type="journal article" date="2019" name="Environ. Microbiol.">
        <title>Fungal ecological strategies reflected in gene transcription - a case study of two litter decomposers.</title>
        <authorList>
            <person name="Barbi F."/>
            <person name="Kohler A."/>
            <person name="Barry K."/>
            <person name="Baskaran P."/>
            <person name="Daum C."/>
            <person name="Fauchery L."/>
            <person name="Ihrmark K."/>
            <person name="Kuo A."/>
            <person name="LaButti K."/>
            <person name="Lipzen A."/>
            <person name="Morin E."/>
            <person name="Grigoriev I.V."/>
            <person name="Henrissat B."/>
            <person name="Lindahl B."/>
            <person name="Martin F."/>
        </authorList>
    </citation>
    <scope>NUCLEOTIDE SEQUENCE</scope>
    <source>
        <strain evidence="1">JB14</strain>
    </source>
</reference>
<gene>
    <name evidence="1" type="ORF">BT96DRAFT_928108</name>
</gene>
<dbReference type="AlphaFoldDB" id="A0A6A4GLW7"/>
<proteinExistence type="predicted"/>
<dbReference type="EMBL" id="ML769867">
    <property type="protein sequence ID" value="KAE9386568.1"/>
    <property type="molecule type" value="Genomic_DNA"/>
</dbReference>
<name>A0A6A4GLW7_9AGAR</name>
<evidence type="ECO:0000313" key="1">
    <source>
        <dbReference type="EMBL" id="KAE9386568.1"/>
    </source>
</evidence>
<organism evidence="1 2">
    <name type="scientific">Gymnopus androsaceus JB14</name>
    <dbReference type="NCBI Taxonomy" id="1447944"/>
    <lineage>
        <taxon>Eukaryota</taxon>
        <taxon>Fungi</taxon>
        <taxon>Dikarya</taxon>
        <taxon>Basidiomycota</taxon>
        <taxon>Agaricomycotina</taxon>
        <taxon>Agaricomycetes</taxon>
        <taxon>Agaricomycetidae</taxon>
        <taxon>Agaricales</taxon>
        <taxon>Marasmiineae</taxon>
        <taxon>Omphalotaceae</taxon>
        <taxon>Gymnopus</taxon>
    </lineage>
</organism>
<evidence type="ECO:0000313" key="2">
    <source>
        <dbReference type="Proteomes" id="UP000799118"/>
    </source>
</evidence>
<feature type="non-terminal residue" evidence="1">
    <location>
        <position position="53"/>
    </location>
</feature>
<protein>
    <submittedName>
        <fullName evidence="1">Uncharacterized protein</fullName>
    </submittedName>
</protein>
<accession>A0A6A4GLW7</accession>
<sequence>MGMAVGQAHLLDGVISLLEVESECFPSHDLDIRGWGTSWPLRANEDCSERKWL</sequence>
<keyword evidence="2" id="KW-1185">Reference proteome</keyword>